<dbReference type="PANTHER" id="PTHR42951:SF4">
    <property type="entry name" value="ACYL-COENZYME A THIOESTERASE MBLAC2"/>
    <property type="match status" value="1"/>
</dbReference>
<dbReference type="InterPro" id="IPR036866">
    <property type="entry name" value="RibonucZ/Hydroxyglut_hydro"/>
</dbReference>
<dbReference type="SMART" id="SM00849">
    <property type="entry name" value="Lactamase_B"/>
    <property type="match status" value="1"/>
</dbReference>
<feature type="domain" description="Metallo-beta-lactamase" evidence="1">
    <location>
        <begin position="47"/>
        <end position="254"/>
    </location>
</feature>
<organism evidence="2 3">
    <name type="scientific">Verticillium longisporum</name>
    <name type="common">Verticillium dahliae var. longisporum</name>
    <dbReference type="NCBI Taxonomy" id="100787"/>
    <lineage>
        <taxon>Eukaryota</taxon>
        <taxon>Fungi</taxon>
        <taxon>Dikarya</taxon>
        <taxon>Ascomycota</taxon>
        <taxon>Pezizomycotina</taxon>
        <taxon>Sordariomycetes</taxon>
        <taxon>Hypocreomycetidae</taxon>
        <taxon>Glomerellales</taxon>
        <taxon>Plectosphaerellaceae</taxon>
        <taxon>Verticillium</taxon>
    </lineage>
</organism>
<keyword evidence="3" id="KW-1185">Reference proteome</keyword>
<dbReference type="AlphaFoldDB" id="A0A0G4KCE3"/>
<dbReference type="Pfam" id="PF00753">
    <property type="entry name" value="Lactamase_B"/>
    <property type="match status" value="1"/>
</dbReference>
<dbReference type="EMBL" id="CVQH01000001">
    <property type="protein sequence ID" value="CRJ80179.1"/>
    <property type="molecule type" value="Genomic_DNA"/>
</dbReference>
<dbReference type="InterPro" id="IPR001279">
    <property type="entry name" value="Metallo-B-lactamas"/>
</dbReference>
<proteinExistence type="predicted"/>
<dbReference type="Proteomes" id="UP000044602">
    <property type="component" value="Unassembled WGS sequence"/>
</dbReference>
<reference evidence="3" key="1">
    <citation type="submission" date="2015-05" db="EMBL/GenBank/DDBJ databases">
        <authorList>
            <person name="Fogelqvist Johan"/>
        </authorList>
    </citation>
    <scope>NUCLEOTIDE SEQUENCE [LARGE SCALE GENOMIC DNA]</scope>
</reference>
<dbReference type="Gene3D" id="3.60.15.10">
    <property type="entry name" value="Ribonuclease Z/Hydroxyacylglutathione hydrolase-like"/>
    <property type="match status" value="1"/>
</dbReference>
<evidence type="ECO:0000313" key="3">
    <source>
        <dbReference type="Proteomes" id="UP000044602"/>
    </source>
</evidence>
<evidence type="ECO:0000259" key="1">
    <source>
        <dbReference type="SMART" id="SM00849"/>
    </source>
</evidence>
<evidence type="ECO:0000313" key="2">
    <source>
        <dbReference type="EMBL" id="CRJ80179.1"/>
    </source>
</evidence>
<protein>
    <recommendedName>
        <fullName evidence="1">Metallo-beta-lactamase domain-containing protein</fullName>
    </recommendedName>
</protein>
<dbReference type="STRING" id="100787.A0A0G4KCE3"/>
<accession>A0A0G4KCE3</accession>
<gene>
    <name evidence="2" type="ORF">BN1708_000181</name>
</gene>
<name>A0A0G4KCE3_VERLO</name>
<dbReference type="PANTHER" id="PTHR42951">
    <property type="entry name" value="METALLO-BETA-LACTAMASE DOMAIN-CONTAINING"/>
    <property type="match status" value="1"/>
</dbReference>
<sequence>MCQLSRIENDPAAAEENRTGPLTPAFSCQRLNSTTFVVEENDRWGEEPLIYVKIYPHDIVLIDSGCGGSTQTPTIDLALKVYLETVPVPDNEGLPLNRSGVRPYTIISTHCHYDHIGGIPEFMRTSGLAVWASSAGKGFLTDPHKLNSASLCAFVGMKLPRYHVTHWAEDGARVVSSSGEDLSLVVFQTPGHMPDEIAIWDAKERVLFVGDTVYERAPILFPEGGSISEYRDTIDKLQQLVHGWNQEENINCSKVTIASGHITKNADAARLLAQTWSFLSRVLAAEVSVDDLGIDYSWFGGKPAVQFKDGEKGITFQGLKTSFEGFV</sequence>
<dbReference type="SUPFAM" id="SSF56281">
    <property type="entry name" value="Metallo-hydrolase/oxidoreductase"/>
    <property type="match status" value="1"/>
</dbReference>
<dbReference type="InterPro" id="IPR050855">
    <property type="entry name" value="NDM-1-like"/>
</dbReference>